<evidence type="ECO:0000313" key="2">
    <source>
        <dbReference type="EMBL" id="KKO04178.1"/>
    </source>
</evidence>
<dbReference type="InterPro" id="IPR010657">
    <property type="entry name" value="ImpA_N"/>
</dbReference>
<dbReference type="Pfam" id="PF06812">
    <property type="entry name" value="ImpA_N"/>
    <property type="match status" value="1"/>
</dbReference>
<accession>A0A0F9VW19</accession>
<dbReference type="PANTHER" id="PTHR37024:SF5">
    <property type="entry name" value="IMPA N-TERMINAL DOMAIN-CONTAINING PROTEIN"/>
    <property type="match status" value="1"/>
</dbReference>
<sequence>MQQIIETIASTPISETRFAGEDVRYCSEYESLEQQLAKAGSLHDNEQPDWEVVRDGSLALLTTQSKDLRVAAWLSWSLLETSGPAGLSSSLRMLNELCENHWTTLHPVKVRTRIAALAWLISRLENANPLQLLSDEHPLVNALQNLHKTLANQLGDQAPDLQPLCRRLESASK</sequence>
<proteinExistence type="predicted"/>
<name>A0A0F9VW19_9ZZZZ</name>
<feature type="domain" description="ImpA N-terminal" evidence="1">
    <location>
        <begin position="11"/>
        <end position="121"/>
    </location>
</feature>
<organism evidence="2">
    <name type="scientific">marine sediment metagenome</name>
    <dbReference type="NCBI Taxonomy" id="412755"/>
    <lineage>
        <taxon>unclassified sequences</taxon>
        <taxon>metagenomes</taxon>
        <taxon>ecological metagenomes</taxon>
    </lineage>
</organism>
<gene>
    <name evidence="2" type="ORF">LCGC14_0090780</name>
</gene>
<dbReference type="EMBL" id="LAZR01000024">
    <property type="protein sequence ID" value="KKO04178.1"/>
    <property type="molecule type" value="Genomic_DNA"/>
</dbReference>
<dbReference type="AlphaFoldDB" id="A0A0F9VW19"/>
<protein>
    <recommendedName>
        <fullName evidence="1">ImpA N-terminal domain-containing protein</fullName>
    </recommendedName>
</protein>
<reference evidence="2" key="1">
    <citation type="journal article" date="2015" name="Nature">
        <title>Complex archaea that bridge the gap between prokaryotes and eukaryotes.</title>
        <authorList>
            <person name="Spang A."/>
            <person name="Saw J.H."/>
            <person name="Jorgensen S.L."/>
            <person name="Zaremba-Niedzwiedzka K."/>
            <person name="Martijn J."/>
            <person name="Lind A.E."/>
            <person name="van Eijk R."/>
            <person name="Schleper C."/>
            <person name="Guy L."/>
            <person name="Ettema T.J."/>
        </authorList>
    </citation>
    <scope>NUCLEOTIDE SEQUENCE</scope>
</reference>
<dbReference type="PANTHER" id="PTHR37024">
    <property type="entry name" value="TYPE VI SECRETION SYSTEM DUF2094 AND IMPA-RELATED DOMAIN PROTEIN"/>
    <property type="match status" value="1"/>
</dbReference>
<evidence type="ECO:0000259" key="1">
    <source>
        <dbReference type="Pfam" id="PF06812"/>
    </source>
</evidence>
<comment type="caution">
    <text evidence="2">The sequence shown here is derived from an EMBL/GenBank/DDBJ whole genome shotgun (WGS) entry which is preliminary data.</text>
</comment>